<dbReference type="EMBL" id="MN739383">
    <property type="protein sequence ID" value="QHT01904.1"/>
    <property type="molecule type" value="Genomic_DNA"/>
</dbReference>
<dbReference type="AlphaFoldDB" id="A0A6C0CE99"/>
<sequence>MDTYKEITDDIYLAPFMTTAEIMVNSNNPLTS</sequence>
<proteinExistence type="predicted"/>
<protein>
    <submittedName>
        <fullName evidence="1">Uncharacterized protein</fullName>
    </submittedName>
</protein>
<evidence type="ECO:0000313" key="1">
    <source>
        <dbReference type="EMBL" id="QHT01904.1"/>
    </source>
</evidence>
<accession>A0A6C0CE99</accession>
<organism evidence="1">
    <name type="scientific">viral metagenome</name>
    <dbReference type="NCBI Taxonomy" id="1070528"/>
    <lineage>
        <taxon>unclassified sequences</taxon>
        <taxon>metagenomes</taxon>
        <taxon>organismal metagenomes</taxon>
    </lineage>
</organism>
<name>A0A6C0CE99_9ZZZZ</name>
<reference evidence="1" key="1">
    <citation type="journal article" date="2020" name="Nature">
        <title>Giant virus diversity and host interactions through global metagenomics.</title>
        <authorList>
            <person name="Schulz F."/>
            <person name="Roux S."/>
            <person name="Paez-Espino D."/>
            <person name="Jungbluth S."/>
            <person name="Walsh D.A."/>
            <person name="Denef V.J."/>
            <person name="McMahon K.D."/>
            <person name="Konstantinidis K.T."/>
            <person name="Eloe-Fadrosh E.A."/>
            <person name="Kyrpides N.C."/>
            <person name="Woyke T."/>
        </authorList>
    </citation>
    <scope>NUCLEOTIDE SEQUENCE</scope>
    <source>
        <strain evidence="1">GVMAG-M-3300020523-10</strain>
    </source>
</reference>